<protein>
    <recommendedName>
        <fullName evidence="3">Methyltransferase domain-containing protein</fullName>
    </recommendedName>
</protein>
<evidence type="ECO:0000313" key="2">
    <source>
        <dbReference type="Proteomes" id="UP000198706"/>
    </source>
</evidence>
<sequence>MSCADRLLAEYYDAFSQRWIDPQPLEDALADARQVLWLGSYYGLAKPAAHAEWVIADLSPTMLRIGLDRLGPCLAVEADIRRLPFSQRFDSIVAPGCVTAYLLTEHDLEAAAKSLAAALRRHPHARLMLDAYDCDSIFLKDYFQGDRWLRLDGRDWLRRASLERAPGQPGVFDVTLDFIAPDGIERNRPVHFRQRAFRPEELAAPFLNKGLELLHQVRDNAHGRFYLTFAPT</sequence>
<dbReference type="RefSeq" id="WP_084333716.1">
    <property type="nucleotide sequence ID" value="NZ_CBKZNZ010000076.1"/>
</dbReference>
<dbReference type="SUPFAM" id="SSF53335">
    <property type="entry name" value="S-adenosyl-L-methionine-dependent methyltransferases"/>
    <property type="match status" value="1"/>
</dbReference>
<dbReference type="AlphaFoldDB" id="A0A1G8X5R5"/>
<dbReference type="Gene3D" id="2.20.130.10">
    <property type="entry name" value="CAC2371-like domains"/>
    <property type="match status" value="1"/>
</dbReference>
<dbReference type="STRING" id="137658.SAMN05216186_10384"/>
<gene>
    <name evidence="1" type="ORF">SAMN05216186_10384</name>
</gene>
<dbReference type="Gene3D" id="3.40.50.150">
    <property type="entry name" value="Vaccinia Virus protein VP39"/>
    <property type="match status" value="1"/>
</dbReference>
<name>A0A1G8X5R5_9PSED</name>
<accession>A0A1G8X5R5</accession>
<organism evidence="1 2">
    <name type="scientific">Pseudomonas indica</name>
    <dbReference type="NCBI Taxonomy" id="137658"/>
    <lineage>
        <taxon>Bacteria</taxon>
        <taxon>Pseudomonadati</taxon>
        <taxon>Pseudomonadota</taxon>
        <taxon>Gammaproteobacteria</taxon>
        <taxon>Pseudomonadales</taxon>
        <taxon>Pseudomonadaceae</taxon>
        <taxon>Pseudomonas</taxon>
    </lineage>
</organism>
<keyword evidence="2" id="KW-1185">Reference proteome</keyword>
<evidence type="ECO:0000313" key="1">
    <source>
        <dbReference type="EMBL" id="SDJ85801.1"/>
    </source>
</evidence>
<dbReference type="InterPro" id="IPR029063">
    <property type="entry name" value="SAM-dependent_MTases_sf"/>
</dbReference>
<proteinExistence type="predicted"/>
<evidence type="ECO:0008006" key="3">
    <source>
        <dbReference type="Google" id="ProtNLM"/>
    </source>
</evidence>
<dbReference type="EMBL" id="FNFD01000003">
    <property type="protein sequence ID" value="SDJ85801.1"/>
    <property type="molecule type" value="Genomic_DNA"/>
</dbReference>
<reference evidence="1 2" key="1">
    <citation type="submission" date="2016-10" db="EMBL/GenBank/DDBJ databases">
        <authorList>
            <person name="de Groot N.N."/>
        </authorList>
    </citation>
    <scope>NUCLEOTIDE SEQUENCE [LARGE SCALE GENOMIC DNA]</scope>
    <source>
        <strain evidence="1 2">JCM 21544</strain>
    </source>
</reference>
<dbReference type="Proteomes" id="UP000198706">
    <property type="component" value="Unassembled WGS sequence"/>
</dbReference>